<sequence length="177" mass="19523">MSGWEVGVWQIPSPSPDRTVVMRSQKKWPVRLTVRDREELVRVTTAGVRGASVIMRARVLLALDTSVGEVDSKEVIATRLGVSGETLRLVAKRFTETGGDVHATIARKKRDLPPVPSPVTGEVEARLIAMACSQPPQGYARWSLRLLEKHVALVEDIPDLDHSTIGRVLKKRNCALT</sequence>
<dbReference type="InterPro" id="IPR009057">
    <property type="entry name" value="Homeodomain-like_sf"/>
</dbReference>
<dbReference type="Pfam" id="PF13565">
    <property type="entry name" value="HTH_32"/>
    <property type="match status" value="1"/>
</dbReference>
<reference evidence="1" key="1">
    <citation type="submission" date="2022-06" db="EMBL/GenBank/DDBJ databases">
        <title>WGS of actinobacteria.</title>
        <authorList>
            <person name="Thawai C."/>
        </authorList>
    </citation>
    <scope>NUCLEOTIDE SEQUENCE</scope>
    <source>
        <strain evidence="1">DSM 42010</strain>
    </source>
</reference>
<gene>
    <name evidence="1" type="ORF">NQU54_08195</name>
</gene>
<protein>
    <submittedName>
        <fullName evidence="1">Helix-turn-helix domain-containing protein</fullName>
    </submittedName>
</protein>
<dbReference type="EMBL" id="JANIIC010000006">
    <property type="protein sequence ID" value="MCQ8829056.1"/>
    <property type="molecule type" value="Genomic_DNA"/>
</dbReference>
<dbReference type="RefSeq" id="WP_257630473.1">
    <property type="nucleotide sequence ID" value="NZ_JANIIC010000006.1"/>
</dbReference>
<name>A0A9X2LTA6_STRMQ</name>
<dbReference type="Proteomes" id="UP001142400">
    <property type="component" value="Unassembled WGS sequence"/>
</dbReference>
<evidence type="ECO:0000313" key="2">
    <source>
        <dbReference type="Proteomes" id="UP001142400"/>
    </source>
</evidence>
<dbReference type="AlphaFoldDB" id="A0A9X2LTA6"/>
<dbReference type="SUPFAM" id="SSF46689">
    <property type="entry name" value="Homeodomain-like"/>
    <property type="match status" value="1"/>
</dbReference>
<proteinExistence type="predicted"/>
<evidence type="ECO:0000313" key="1">
    <source>
        <dbReference type="EMBL" id="MCQ8829056.1"/>
    </source>
</evidence>
<comment type="caution">
    <text evidence="1">The sequence shown here is derived from an EMBL/GenBank/DDBJ whole genome shotgun (WGS) entry which is preliminary data.</text>
</comment>
<organism evidence="1 2">
    <name type="scientific">Streptomyces malaysiensis subsp. samsunensis</name>
    <dbReference type="NCBI Taxonomy" id="459658"/>
    <lineage>
        <taxon>Bacteria</taxon>
        <taxon>Bacillati</taxon>
        <taxon>Actinomycetota</taxon>
        <taxon>Actinomycetes</taxon>
        <taxon>Kitasatosporales</taxon>
        <taxon>Streptomycetaceae</taxon>
        <taxon>Streptomyces</taxon>
        <taxon>Streptomyces violaceusniger group</taxon>
    </lineage>
</organism>
<accession>A0A9X2LTA6</accession>
<keyword evidence="2" id="KW-1185">Reference proteome</keyword>